<dbReference type="SMART" id="SM00345">
    <property type="entry name" value="HTH_GNTR"/>
    <property type="match status" value="1"/>
</dbReference>
<dbReference type="GO" id="GO:0003700">
    <property type="term" value="F:DNA-binding transcription factor activity"/>
    <property type="evidence" value="ECO:0007669"/>
    <property type="project" value="InterPro"/>
</dbReference>
<evidence type="ECO:0000256" key="1">
    <source>
        <dbReference type="ARBA" id="ARBA00023015"/>
    </source>
</evidence>
<dbReference type="SUPFAM" id="SSF53822">
    <property type="entry name" value="Periplasmic binding protein-like I"/>
    <property type="match status" value="1"/>
</dbReference>
<organism evidence="5 6">
    <name type="scientific">Pedobacter steynii</name>
    <dbReference type="NCBI Taxonomy" id="430522"/>
    <lineage>
        <taxon>Bacteria</taxon>
        <taxon>Pseudomonadati</taxon>
        <taxon>Bacteroidota</taxon>
        <taxon>Sphingobacteriia</taxon>
        <taxon>Sphingobacteriales</taxon>
        <taxon>Sphingobacteriaceae</taxon>
        <taxon>Pedobacter</taxon>
    </lineage>
</organism>
<dbReference type="Gene3D" id="3.40.50.2300">
    <property type="match status" value="1"/>
</dbReference>
<dbReference type="Gene3D" id="1.10.10.10">
    <property type="entry name" value="Winged helix-like DNA-binding domain superfamily/Winged helix DNA-binding domain"/>
    <property type="match status" value="1"/>
</dbReference>
<dbReference type="PANTHER" id="PTHR38445:SF10">
    <property type="entry name" value="GNTR-FAMILY TRANSCRIPTIONAL REGULATOR"/>
    <property type="match status" value="1"/>
</dbReference>
<dbReference type="CDD" id="cd07377">
    <property type="entry name" value="WHTH_GntR"/>
    <property type="match status" value="1"/>
</dbReference>
<keyword evidence="6" id="KW-1185">Reference proteome</keyword>
<feature type="domain" description="HTH gntR-type" evidence="4">
    <location>
        <begin position="17"/>
        <end position="85"/>
    </location>
</feature>
<dbReference type="InterPro" id="IPR046335">
    <property type="entry name" value="LacI/GalR-like_sensor"/>
</dbReference>
<evidence type="ECO:0000256" key="2">
    <source>
        <dbReference type="ARBA" id="ARBA00023125"/>
    </source>
</evidence>
<dbReference type="InterPro" id="IPR036390">
    <property type="entry name" value="WH_DNA-bd_sf"/>
</dbReference>
<dbReference type="InterPro" id="IPR036388">
    <property type="entry name" value="WH-like_DNA-bd_sf"/>
</dbReference>
<dbReference type="Proteomes" id="UP000094313">
    <property type="component" value="Chromosome"/>
</dbReference>
<proteinExistence type="predicted"/>
<keyword evidence="2" id="KW-0238">DNA-binding</keyword>
<dbReference type="OrthoDB" id="742238at2"/>
<evidence type="ECO:0000313" key="6">
    <source>
        <dbReference type="Proteomes" id="UP000094313"/>
    </source>
</evidence>
<dbReference type="Pfam" id="PF13377">
    <property type="entry name" value="Peripla_BP_3"/>
    <property type="match status" value="1"/>
</dbReference>
<sequence>MRNVFEKIQELEVIPGYSKHEQLVQGFINSIDEKILVKGDQLPSVNIMIRETGFARETIVKGYKELIERGIIESKRGMGYYISNTDTGQPLKLALVLYAFDSIQETFYNAFRDLLLPDIQIDVFFHHQNIDTFGSIINNISGKYGMYVVTPMPHPRTAEILKVLPLNKFLMIDRFEPMQGDFSYLTQEFEASSYRVFVELLDTIRNFDEMIFFSRPNSDLPVEIMKAFKRFVKDYNIKFQVKKEYVPGALEKGKVYFVCNDRQLWTMLKDCEAQGFKLGQDVGILAQDDDPIKEIIFGGITTYSTDFQLMAEKAAAFVLSQEKIQEVIPTVLKRRTSL</sequence>
<keyword evidence="1" id="KW-0805">Transcription regulation</keyword>
<dbReference type="PANTHER" id="PTHR38445">
    <property type="entry name" value="HTH-TYPE TRANSCRIPTIONAL REPRESSOR YTRA"/>
    <property type="match status" value="1"/>
</dbReference>
<dbReference type="AlphaFoldDB" id="A0A1D7QK88"/>
<name>A0A1D7QK88_9SPHI</name>
<protein>
    <submittedName>
        <fullName evidence="5">GntR family transcriptional regulator</fullName>
    </submittedName>
</protein>
<dbReference type="GO" id="GO:0003677">
    <property type="term" value="F:DNA binding"/>
    <property type="evidence" value="ECO:0007669"/>
    <property type="project" value="UniProtKB-KW"/>
</dbReference>
<evidence type="ECO:0000313" key="5">
    <source>
        <dbReference type="EMBL" id="AOM79078.1"/>
    </source>
</evidence>
<keyword evidence="3" id="KW-0804">Transcription</keyword>
<dbReference type="PROSITE" id="PS50949">
    <property type="entry name" value="HTH_GNTR"/>
    <property type="match status" value="1"/>
</dbReference>
<dbReference type="RefSeq" id="WP_069380741.1">
    <property type="nucleotide sequence ID" value="NZ_CP017141.1"/>
</dbReference>
<dbReference type="InterPro" id="IPR028082">
    <property type="entry name" value="Peripla_BP_I"/>
</dbReference>
<evidence type="ECO:0000259" key="4">
    <source>
        <dbReference type="PROSITE" id="PS50949"/>
    </source>
</evidence>
<gene>
    <name evidence="5" type="ORF">BFS30_19025</name>
</gene>
<evidence type="ECO:0000256" key="3">
    <source>
        <dbReference type="ARBA" id="ARBA00023163"/>
    </source>
</evidence>
<dbReference type="EMBL" id="CP017141">
    <property type="protein sequence ID" value="AOM79078.1"/>
    <property type="molecule type" value="Genomic_DNA"/>
</dbReference>
<reference evidence="5 6" key="1">
    <citation type="submission" date="2016-08" db="EMBL/GenBank/DDBJ databases">
        <authorList>
            <person name="Seilhamer J.J."/>
        </authorList>
    </citation>
    <scope>NUCLEOTIDE SEQUENCE [LARGE SCALE GENOMIC DNA]</scope>
    <source>
        <strain evidence="5 6">DX4</strain>
    </source>
</reference>
<dbReference type="KEGG" id="psty:BFS30_19025"/>
<dbReference type="InterPro" id="IPR000524">
    <property type="entry name" value="Tscrpt_reg_HTH_GntR"/>
</dbReference>
<accession>A0A1D7QK88</accession>
<dbReference type="SUPFAM" id="SSF46785">
    <property type="entry name" value="Winged helix' DNA-binding domain"/>
    <property type="match status" value="1"/>
</dbReference>